<dbReference type="Gene3D" id="2.80.10.50">
    <property type="match status" value="1"/>
</dbReference>
<dbReference type="AlphaFoldDB" id="A0A177CMT6"/>
<keyword evidence="2" id="KW-1185">Reference proteome</keyword>
<evidence type="ECO:0000313" key="2">
    <source>
        <dbReference type="Proteomes" id="UP000077069"/>
    </source>
</evidence>
<dbReference type="Proteomes" id="UP000077069">
    <property type="component" value="Unassembled WGS sequence"/>
</dbReference>
<name>A0A177CMT6_9PLEO</name>
<dbReference type="GeneID" id="28766137"/>
<reference evidence="1 2" key="1">
    <citation type="submission" date="2016-05" db="EMBL/GenBank/DDBJ databases">
        <title>Comparative analysis of secretome profiles of manganese(II)-oxidizing ascomycete fungi.</title>
        <authorList>
            <consortium name="DOE Joint Genome Institute"/>
            <person name="Zeiner C.A."/>
            <person name="Purvine S.O."/>
            <person name="Zink E.M."/>
            <person name="Wu S."/>
            <person name="Pasa-Tolic L."/>
            <person name="Chaput D.L."/>
            <person name="Haridas S."/>
            <person name="Grigoriev I.V."/>
            <person name="Santelli C.M."/>
            <person name="Hansel C.M."/>
        </authorList>
    </citation>
    <scope>NUCLEOTIDE SEQUENCE [LARGE SCALE GENOMIC DNA]</scope>
    <source>
        <strain evidence="1 2">AP3s5-JAC2a</strain>
    </source>
</reference>
<dbReference type="EMBL" id="KV441550">
    <property type="protein sequence ID" value="OAG08077.1"/>
    <property type="molecule type" value="Genomic_DNA"/>
</dbReference>
<protein>
    <submittedName>
        <fullName evidence="1">Uncharacterized protein</fullName>
    </submittedName>
</protein>
<dbReference type="RefSeq" id="XP_018038442.1">
    <property type="nucleotide sequence ID" value="XM_018182651.1"/>
</dbReference>
<accession>A0A177CMT6</accession>
<sequence>MDTLSGPFIIEIDGKPIAKVGSDAEDHVQATTGPDAAVFTLKDRRLQSGDWVLARATVENRSFLPKPVRWFKIGADSEKLPVHPVIAHEEGTSYQIKFANAGLITEDGNVLADLGGEMPSKVVVKMKCDVNDTGLCEHDKNLG</sequence>
<dbReference type="OrthoDB" id="3439489at2759"/>
<dbReference type="InParanoid" id="A0A177CMT6"/>
<proteinExistence type="predicted"/>
<gene>
    <name evidence="1" type="ORF">CC84DRAFT_1214617</name>
</gene>
<organism evidence="1 2">
    <name type="scientific">Paraphaeosphaeria sporulosa</name>
    <dbReference type="NCBI Taxonomy" id="1460663"/>
    <lineage>
        <taxon>Eukaryota</taxon>
        <taxon>Fungi</taxon>
        <taxon>Dikarya</taxon>
        <taxon>Ascomycota</taxon>
        <taxon>Pezizomycotina</taxon>
        <taxon>Dothideomycetes</taxon>
        <taxon>Pleosporomycetidae</taxon>
        <taxon>Pleosporales</taxon>
        <taxon>Massarineae</taxon>
        <taxon>Didymosphaeriaceae</taxon>
        <taxon>Paraphaeosphaeria</taxon>
    </lineage>
</organism>
<evidence type="ECO:0000313" key="1">
    <source>
        <dbReference type="EMBL" id="OAG08077.1"/>
    </source>
</evidence>